<evidence type="ECO:0008006" key="5">
    <source>
        <dbReference type="Google" id="ProtNLM"/>
    </source>
</evidence>
<feature type="compositionally biased region" description="Acidic residues" evidence="2">
    <location>
        <begin position="255"/>
        <end position="266"/>
    </location>
</feature>
<reference evidence="3" key="2">
    <citation type="submission" date="2020-10" db="EMBL/GenBank/DDBJ databases">
        <authorList>
            <person name="Scholz U."/>
            <person name="Mascher M."/>
            <person name="Fiebig A."/>
        </authorList>
    </citation>
    <scope>NUCLEOTIDE SEQUENCE [LARGE SCALE GENOMIC DNA]</scope>
    <source>
        <strain evidence="3">cv. Morex</strain>
    </source>
</reference>
<evidence type="ECO:0000313" key="3">
    <source>
        <dbReference type="EnsemblPlants" id="HORVU.MOREX.r3.7HG0717270.1"/>
    </source>
</evidence>
<dbReference type="PANTHER" id="PTHR37733">
    <property type="entry name" value="SMAD/FHA DOMAIN-CONTAINING PROTEIN"/>
    <property type="match status" value="1"/>
</dbReference>
<dbReference type="Gramene" id="HORVU.MOREX.r3.7HG0717270.1">
    <property type="protein sequence ID" value="HORVU.MOREX.r3.7HG0717270.1"/>
    <property type="gene ID" value="HORVU.MOREX.r3.7HG0717270"/>
</dbReference>
<feature type="compositionally biased region" description="Basic residues" evidence="2">
    <location>
        <begin position="239"/>
        <end position="251"/>
    </location>
</feature>
<reference evidence="4" key="1">
    <citation type="journal article" date="2012" name="Nature">
        <title>A physical, genetic and functional sequence assembly of the barley genome.</title>
        <authorList>
            <consortium name="The International Barley Genome Sequencing Consortium"/>
            <person name="Mayer K.F."/>
            <person name="Waugh R."/>
            <person name="Brown J.W."/>
            <person name="Schulman A."/>
            <person name="Langridge P."/>
            <person name="Platzer M."/>
            <person name="Fincher G.B."/>
            <person name="Muehlbauer G.J."/>
            <person name="Sato K."/>
            <person name="Close T.J."/>
            <person name="Wise R.P."/>
            <person name="Stein N."/>
        </authorList>
    </citation>
    <scope>NUCLEOTIDE SEQUENCE [LARGE SCALE GENOMIC DNA]</scope>
    <source>
        <strain evidence="4">cv. Morex</strain>
    </source>
</reference>
<feature type="coiled-coil region" evidence="1">
    <location>
        <begin position="127"/>
        <end position="160"/>
    </location>
</feature>
<dbReference type="SUPFAM" id="SSF49879">
    <property type="entry name" value="SMAD/FHA domain"/>
    <property type="match status" value="1"/>
</dbReference>
<sequence>MELELDAVGGGGGRRVVSLSSESPEADLGRGDVVLADRNMSRRHVSLRLVGGGEPGVAFEVVGRNPVLVRSSAGGDKVYRRGEAGELRPGDGLSLSLKAPSFWTARSTGGGAEAGAGAEAEVDTAVLDAVARREKRTQERKERERERQAAAEAMEVTKEEVMAPSGDDELDEEVEDLKIDLESIDPVQEFGFLLMGHEFDNYPKGRIRPPKDWNWFLEEIKKTSDDEDDDDVSNTERKSRGRSGANKKKKKREGEDDDEWTDESEDGKDSLLTGASVKRPKNYVTRSKDPKKPCKEKSKTENEDTTDEQDETDEDDEADETLGGFIVGEEDEPMEEPSEEEEEEEEFDDEEEDD</sequence>
<dbReference type="EnsemblPlants" id="HORVU.MOREX.r3.7HG0717270.1">
    <property type="protein sequence ID" value="HORVU.MOREX.r3.7HG0717270.1"/>
    <property type="gene ID" value="HORVU.MOREX.r3.7HG0717270"/>
</dbReference>
<dbReference type="KEGG" id="hvg:123407594"/>
<evidence type="ECO:0000256" key="1">
    <source>
        <dbReference type="SAM" id="Coils"/>
    </source>
</evidence>
<protein>
    <recommendedName>
        <fullName evidence="5">FHA domain-containing protein</fullName>
    </recommendedName>
</protein>
<proteinExistence type="predicted"/>
<accession>A0A8I7BJK4</accession>
<dbReference type="OrthoDB" id="688570at2759"/>
<dbReference type="SMR" id="A0A8I7BJK4"/>
<evidence type="ECO:0000313" key="4">
    <source>
        <dbReference type="Proteomes" id="UP000011116"/>
    </source>
</evidence>
<gene>
    <name evidence="3" type="primary">LOC123407594</name>
</gene>
<feature type="compositionally biased region" description="Acidic residues" evidence="2">
    <location>
        <begin position="303"/>
        <end position="320"/>
    </location>
</feature>
<dbReference type="AlphaFoldDB" id="A0A8I7BJK4"/>
<dbReference type="RefSeq" id="XP_044956692.1">
    <property type="nucleotide sequence ID" value="XM_045100757.1"/>
</dbReference>
<feature type="region of interest" description="Disordered" evidence="2">
    <location>
        <begin position="1"/>
        <end position="23"/>
    </location>
</feature>
<dbReference type="Gene3D" id="2.60.200.20">
    <property type="match status" value="1"/>
</dbReference>
<dbReference type="Proteomes" id="UP000011116">
    <property type="component" value="Chromosome 7H"/>
</dbReference>
<dbReference type="CDD" id="cd22671">
    <property type="entry name" value="FHA_APTX-like"/>
    <property type="match status" value="1"/>
</dbReference>
<dbReference type="PANTHER" id="PTHR37733:SF1">
    <property type="entry name" value="SMAD_FHA DOMAIN-CONTAINING PROTEIN"/>
    <property type="match status" value="1"/>
</dbReference>
<organism evidence="3 4">
    <name type="scientific">Hordeum vulgare subsp. vulgare</name>
    <name type="common">Domesticated barley</name>
    <dbReference type="NCBI Taxonomy" id="112509"/>
    <lineage>
        <taxon>Eukaryota</taxon>
        <taxon>Viridiplantae</taxon>
        <taxon>Streptophyta</taxon>
        <taxon>Embryophyta</taxon>
        <taxon>Tracheophyta</taxon>
        <taxon>Spermatophyta</taxon>
        <taxon>Magnoliopsida</taxon>
        <taxon>Liliopsida</taxon>
        <taxon>Poales</taxon>
        <taxon>Poaceae</taxon>
        <taxon>BOP clade</taxon>
        <taxon>Pooideae</taxon>
        <taxon>Triticodae</taxon>
        <taxon>Triticeae</taxon>
        <taxon>Hordeinae</taxon>
        <taxon>Hordeum</taxon>
    </lineage>
</organism>
<dbReference type="Gramene" id="HORVU.MOREX.r2.7HG0594990.1">
    <property type="protein sequence ID" value="HORVU.MOREX.r2.7HG0594990.1"/>
    <property type="gene ID" value="HORVU.MOREX.r2.7HG0594990"/>
</dbReference>
<evidence type="ECO:0000256" key="2">
    <source>
        <dbReference type="SAM" id="MobiDB-lite"/>
    </source>
</evidence>
<reference evidence="3" key="3">
    <citation type="submission" date="2022-01" db="UniProtKB">
        <authorList>
            <consortium name="EnsemblPlants"/>
        </authorList>
    </citation>
    <scope>IDENTIFICATION</scope>
    <source>
        <strain evidence="3">subsp. vulgare</strain>
    </source>
</reference>
<feature type="compositionally biased region" description="Acidic residues" evidence="2">
    <location>
        <begin position="328"/>
        <end position="354"/>
    </location>
</feature>
<name>A0A8I7BJK4_HORVV</name>
<feature type="region of interest" description="Disordered" evidence="2">
    <location>
        <begin position="221"/>
        <end position="354"/>
    </location>
</feature>
<keyword evidence="1" id="KW-0175">Coiled coil</keyword>
<dbReference type="GeneID" id="123407594"/>
<feature type="compositionally biased region" description="Basic and acidic residues" evidence="2">
    <location>
        <begin position="286"/>
        <end position="302"/>
    </location>
</feature>
<dbReference type="InterPro" id="IPR008984">
    <property type="entry name" value="SMAD_FHA_dom_sf"/>
</dbReference>
<keyword evidence="4" id="KW-1185">Reference proteome</keyword>